<keyword evidence="1" id="KW-0175">Coiled coil</keyword>
<proteinExistence type="predicted"/>
<protein>
    <recommendedName>
        <fullName evidence="5">BED-type domain-containing protein</fullName>
    </recommendedName>
</protein>
<feature type="coiled-coil region" evidence="1">
    <location>
        <begin position="680"/>
        <end position="711"/>
    </location>
</feature>
<dbReference type="PANTHER" id="PTHR37162:SF11">
    <property type="match status" value="1"/>
</dbReference>
<name>A0AAW0MLG5_9GOBI</name>
<dbReference type="AlphaFoldDB" id="A0AAW0MLG5"/>
<dbReference type="Proteomes" id="UP001460270">
    <property type="component" value="Unassembled WGS sequence"/>
</dbReference>
<keyword evidence="4" id="KW-1185">Reference proteome</keyword>
<gene>
    <name evidence="3" type="ORF">WMY93_031716</name>
</gene>
<organism evidence="3 4">
    <name type="scientific">Mugilogobius chulae</name>
    <name type="common">yellowstripe goby</name>
    <dbReference type="NCBI Taxonomy" id="88201"/>
    <lineage>
        <taxon>Eukaryota</taxon>
        <taxon>Metazoa</taxon>
        <taxon>Chordata</taxon>
        <taxon>Craniata</taxon>
        <taxon>Vertebrata</taxon>
        <taxon>Euteleostomi</taxon>
        <taxon>Actinopterygii</taxon>
        <taxon>Neopterygii</taxon>
        <taxon>Teleostei</taxon>
        <taxon>Neoteleostei</taxon>
        <taxon>Acanthomorphata</taxon>
        <taxon>Gobiaria</taxon>
        <taxon>Gobiiformes</taxon>
        <taxon>Gobioidei</taxon>
        <taxon>Gobiidae</taxon>
        <taxon>Gobionellinae</taxon>
        <taxon>Mugilogobius</taxon>
    </lineage>
</organism>
<feature type="compositionally biased region" description="Basic and acidic residues" evidence="2">
    <location>
        <begin position="745"/>
        <end position="756"/>
    </location>
</feature>
<dbReference type="SUPFAM" id="SSF53098">
    <property type="entry name" value="Ribonuclease H-like"/>
    <property type="match status" value="1"/>
</dbReference>
<evidence type="ECO:0000256" key="2">
    <source>
        <dbReference type="SAM" id="MobiDB-lite"/>
    </source>
</evidence>
<evidence type="ECO:0008006" key="5">
    <source>
        <dbReference type="Google" id="ProtNLM"/>
    </source>
</evidence>
<evidence type="ECO:0000313" key="4">
    <source>
        <dbReference type="Proteomes" id="UP001460270"/>
    </source>
</evidence>
<dbReference type="InterPro" id="IPR012337">
    <property type="entry name" value="RNaseH-like_sf"/>
</dbReference>
<dbReference type="PANTHER" id="PTHR37162">
    <property type="entry name" value="HAT FAMILY DIMERISATION DOMAINCONTAINING PROTEIN-RELATED"/>
    <property type="match status" value="1"/>
</dbReference>
<evidence type="ECO:0000313" key="3">
    <source>
        <dbReference type="EMBL" id="KAK7877584.1"/>
    </source>
</evidence>
<sequence length="767" mass="86586">MMGKCRYSPLWQKNPKYNWVGPVPGNDREVYCRICRKAFKLATMGLTALDSHMRSNKHVVMSKCCQQQGPIGHFCVPSGSSGVTPATDSTVAASATTTAATTSTAVVNRLASTSHQQPMNLQSFCGSTPTLRSEVIWVLKTMTDHHSYTSNMDIGDVFKTMFPDSQIASTFTCGKDKTSYIVNFGLAPFITTKLTEQINKSPCFTIMFDESLNKTTKNKQLDLHIRFWENDMVQSRYFGSEFMGHSKAEDLMKHFKECVRNLNMRQMLSVSMDGPSVNWRFFEMLQQEHAEQFAGAQLVMVGSCGLHTLHNAFKLGFVNWQMDKFLRALHTIFHNVPARREDFSKLTKSDDFALPFCGHRWIENLPVAERAYTIWPNIKKYVDSVEKKQLPNPGTSSFDTIQQATKDPLIPANCNFSWPYPELSHLFSQNLTPLQMVRLPVTDKQSWVHAKAVDIGIGAEAVIKELQRQCRSVGELTILQFRQDCIEGLSKSLKKIQEKSPLCFPAVRQLSCLNPAMMKSHPESCQEKMRCLVRKFLQDNQLAGSYAADDFVIQQFDSFLTQSATNQDVINFNPASDRLDTFLHSHTSQVYPELWAFCQKLLVLSHGQATVERGFSINKQVQVCNIQEDTVVAHRLVCDFVVRHGGVAKVPITQELLTLAAGARSKYRLHLESAKKKTEKEAQGQKRLAIEKELEELKKKKKKAIQEVSERLLLDADKLAEEAESIRSHEAQSSNRGPARPTNARGREAASEKHGGRDLKFALKVIK</sequence>
<feature type="region of interest" description="Disordered" evidence="2">
    <location>
        <begin position="724"/>
        <end position="756"/>
    </location>
</feature>
<dbReference type="EMBL" id="JBBPFD010000684">
    <property type="protein sequence ID" value="KAK7877584.1"/>
    <property type="molecule type" value="Genomic_DNA"/>
</dbReference>
<evidence type="ECO:0000256" key="1">
    <source>
        <dbReference type="SAM" id="Coils"/>
    </source>
</evidence>
<reference evidence="4" key="1">
    <citation type="submission" date="2024-04" db="EMBL/GenBank/DDBJ databases">
        <title>Salinicola lusitanus LLJ914,a marine bacterium isolated from the Okinawa Trough.</title>
        <authorList>
            <person name="Li J."/>
        </authorList>
    </citation>
    <scope>NUCLEOTIDE SEQUENCE [LARGE SCALE GENOMIC DNA]</scope>
</reference>
<comment type="caution">
    <text evidence="3">The sequence shown here is derived from an EMBL/GenBank/DDBJ whole genome shotgun (WGS) entry which is preliminary data.</text>
</comment>
<accession>A0AAW0MLG5</accession>